<evidence type="ECO:0000256" key="1">
    <source>
        <dbReference type="SAM" id="Phobius"/>
    </source>
</evidence>
<name>A0A0E9UCG5_ANGAN</name>
<sequence>MCFTPYLYAVVIILIMIIFNFVFYNL</sequence>
<protein>
    <submittedName>
        <fullName evidence="2">Uncharacterized protein</fullName>
    </submittedName>
</protein>
<keyword evidence="1" id="KW-1133">Transmembrane helix</keyword>
<reference evidence="2" key="2">
    <citation type="journal article" date="2015" name="Fish Shellfish Immunol.">
        <title>Early steps in the European eel (Anguilla anguilla)-Vibrio vulnificus interaction in the gills: Role of the RtxA13 toxin.</title>
        <authorList>
            <person name="Callol A."/>
            <person name="Pajuelo D."/>
            <person name="Ebbesson L."/>
            <person name="Teles M."/>
            <person name="MacKenzie S."/>
            <person name="Amaro C."/>
        </authorList>
    </citation>
    <scope>NUCLEOTIDE SEQUENCE</scope>
</reference>
<feature type="transmembrane region" description="Helical" evidence="1">
    <location>
        <begin position="6"/>
        <end position="24"/>
    </location>
</feature>
<dbReference type="AlphaFoldDB" id="A0A0E9UCG5"/>
<keyword evidence="1" id="KW-0472">Membrane</keyword>
<proteinExistence type="predicted"/>
<evidence type="ECO:0000313" key="2">
    <source>
        <dbReference type="EMBL" id="JAH63569.1"/>
    </source>
</evidence>
<keyword evidence="1" id="KW-0812">Transmembrane</keyword>
<dbReference type="EMBL" id="GBXM01045008">
    <property type="protein sequence ID" value="JAH63569.1"/>
    <property type="molecule type" value="Transcribed_RNA"/>
</dbReference>
<accession>A0A0E9UCG5</accession>
<organism evidence="2">
    <name type="scientific">Anguilla anguilla</name>
    <name type="common">European freshwater eel</name>
    <name type="synonym">Muraena anguilla</name>
    <dbReference type="NCBI Taxonomy" id="7936"/>
    <lineage>
        <taxon>Eukaryota</taxon>
        <taxon>Metazoa</taxon>
        <taxon>Chordata</taxon>
        <taxon>Craniata</taxon>
        <taxon>Vertebrata</taxon>
        <taxon>Euteleostomi</taxon>
        <taxon>Actinopterygii</taxon>
        <taxon>Neopterygii</taxon>
        <taxon>Teleostei</taxon>
        <taxon>Anguilliformes</taxon>
        <taxon>Anguillidae</taxon>
        <taxon>Anguilla</taxon>
    </lineage>
</organism>
<reference evidence="2" key="1">
    <citation type="submission" date="2014-11" db="EMBL/GenBank/DDBJ databases">
        <authorList>
            <person name="Amaro Gonzalez C."/>
        </authorList>
    </citation>
    <scope>NUCLEOTIDE SEQUENCE</scope>
</reference>